<dbReference type="EMBL" id="JAWRVE010000215">
    <property type="protein sequence ID" value="KAL1848667.1"/>
    <property type="molecule type" value="Genomic_DNA"/>
</dbReference>
<name>A0ABR3VYL5_9PEZI</name>
<proteinExistence type="inferred from homology"/>
<dbReference type="SUPFAM" id="SSF51735">
    <property type="entry name" value="NAD(P)-binding Rossmann-fold domains"/>
    <property type="match status" value="1"/>
</dbReference>
<dbReference type="Proteomes" id="UP001583177">
    <property type="component" value="Unassembled WGS sequence"/>
</dbReference>
<accession>A0ABR3VYL5</accession>
<evidence type="ECO:0000256" key="2">
    <source>
        <dbReference type="ARBA" id="ARBA00022857"/>
    </source>
</evidence>
<comment type="similarity">
    <text evidence="1">Belongs to the NmrA-type oxidoreductase family.</text>
</comment>
<dbReference type="InterPro" id="IPR051164">
    <property type="entry name" value="NmrA-like_oxidored"/>
</dbReference>
<dbReference type="PANTHER" id="PTHR42748">
    <property type="entry name" value="NITROGEN METABOLITE REPRESSION PROTEIN NMRA FAMILY MEMBER"/>
    <property type="match status" value="1"/>
</dbReference>
<dbReference type="InterPro" id="IPR036291">
    <property type="entry name" value="NAD(P)-bd_dom_sf"/>
</dbReference>
<feature type="domain" description="NmrA-like" evidence="3">
    <location>
        <begin position="184"/>
        <end position="264"/>
    </location>
</feature>
<feature type="domain" description="NmrA-like" evidence="3">
    <location>
        <begin position="4"/>
        <end position="116"/>
    </location>
</feature>
<dbReference type="Gene3D" id="3.90.25.10">
    <property type="entry name" value="UDP-galactose 4-epimerase, domain 1"/>
    <property type="match status" value="1"/>
</dbReference>
<organism evidence="4 5">
    <name type="scientific">Diaporthe australafricana</name>
    <dbReference type="NCBI Taxonomy" id="127596"/>
    <lineage>
        <taxon>Eukaryota</taxon>
        <taxon>Fungi</taxon>
        <taxon>Dikarya</taxon>
        <taxon>Ascomycota</taxon>
        <taxon>Pezizomycotina</taxon>
        <taxon>Sordariomycetes</taxon>
        <taxon>Sordariomycetidae</taxon>
        <taxon>Diaporthales</taxon>
        <taxon>Diaporthaceae</taxon>
        <taxon>Diaporthe</taxon>
    </lineage>
</organism>
<dbReference type="PANTHER" id="PTHR42748:SF14">
    <property type="entry name" value="SNOAL-LIKE DOMAIN-CONTAINING PROTEIN"/>
    <property type="match status" value="1"/>
</dbReference>
<gene>
    <name evidence="4" type="ORF">Daus18300_013537</name>
</gene>
<dbReference type="Pfam" id="PF05368">
    <property type="entry name" value="NmrA"/>
    <property type="match status" value="2"/>
</dbReference>
<evidence type="ECO:0000313" key="5">
    <source>
        <dbReference type="Proteomes" id="UP001583177"/>
    </source>
</evidence>
<keyword evidence="2" id="KW-0521">NADP</keyword>
<dbReference type="InterPro" id="IPR008030">
    <property type="entry name" value="NmrA-like"/>
</dbReference>
<evidence type="ECO:0000259" key="3">
    <source>
        <dbReference type="Pfam" id="PF05368"/>
    </source>
</evidence>
<dbReference type="Gene3D" id="3.40.50.720">
    <property type="entry name" value="NAD(P)-binding Rossmann-like Domain"/>
    <property type="match status" value="1"/>
</dbReference>
<reference evidence="4 5" key="1">
    <citation type="journal article" date="2024" name="IMA Fungus">
        <title>IMA Genome - F19 : A genome assembly and annotation guide to empower mycologists, including annotated draft genome sequences of Ceratocystis pirilliformis, Diaporthe australafricana, Fusarium ophioides, Paecilomyces lecythidis, and Sporothrix stenoceras.</title>
        <authorList>
            <person name="Aylward J."/>
            <person name="Wilson A.M."/>
            <person name="Visagie C.M."/>
            <person name="Spraker J."/>
            <person name="Barnes I."/>
            <person name="Buitendag C."/>
            <person name="Ceriani C."/>
            <person name="Del Mar Angel L."/>
            <person name="du Plessis D."/>
            <person name="Fuchs T."/>
            <person name="Gasser K."/>
            <person name="Kramer D."/>
            <person name="Li W."/>
            <person name="Munsamy K."/>
            <person name="Piso A."/>
            <person name="Price J.L."/>
            <person name="Sonnekus B."/>
            <person name="Thomas C."/>
            <person name="van der Nest A."/>
            <person name="van Dijk A."/>
            <person name="van Heerden A."/>
            <person name="van Vuuren N."/>
            <person name="Yilmaz N."/>
            <person name="Duong T.A."/>
            <person name="van der Merwe N.A."/>
            <person name="Wingfield M.J."/>
            <person name="Wingfield B.D."/>
        </authorList>
    </citation>
    <scope>NUCLEOTIDE SEQUENCE [LARGE SCALE GENOMIC DNA]</scope>
    <source>
        <strain evidence="4 5">CMW 18300</strain>
    </source>
</reference>
<evidence type="ECO:0000256" key="1">
    <source>
        <dbReference type="ARBA" id="ARBA00006328"/>
    </source>
</evidence>
<evidence type="ECO:0000313" key="4">
    <source>
        <dbReference type="EMBL" id="KAL1848667.1"/>
    </source>
</evidence>
<protein>
    <recommendedName>
        <fullName evidence="3">NmrA-like domain-containing protein</fullName>
    </recommendedName>
</protein>
<comment type="caution">
    <text evidence="4">The sequence shown here is derived from an EMBL/GenBank/DDBJ whole genome shotgun (WGS) entry which is preliminary data.</text>
</comment>
<keyword evidence="5" id="KW-1185">Reference proteome</keyword>
<sequence>MAPTKKIFIIGGTGAQGIPVVRDLAADPQYSLRILTRDVSNSRAQALLALAPDRIELQEGTFESSSLRRGFRGCWGAFINIDGFVVGEKAETFWTIRSYELAVEAGLKSFVYGNLDYGYKKSGYRPEFRAGHPDGKGRMGEWMLDQHQRNKTSGPPGYDMKVSLFTTGPYLDMAISGSGPMVAKVEKNEQGEEVLTWRVPLTADGAIPHIALDDCGFYVKWLFENPGEADGLDLEISIEHVHYVDLARAFEKVTGHKARFIDVDWATYWKEGSLAHFKDRPAGFRADLDDPATMTIQQNFTGWWTTWRNSGYNKGVIRRDYEQLDRIFPGRIRTAEEFLRLQDEQLKKQGSSLWEKMANNKPILKLHEDFNVSR</sequence>